<name>X1GLJ2_9ZZZZ</name>
<dbReference type="Pfam" id="PF01966">
    <property type="entry name" value="HD"/>
    <property type="match status" value="1"/>
</dbReference>
<gene>
    <name evidence="2" type="ORF">S03H2_14172</name>
</gene>
<proteinExistence type="predicted"/>
<comment type="caution">
    <text evidence="2">The sequence shown here is derived from an EMBL/GenBank/DDBJ whole genome shotgun (WGS) entry which is preliminary data.</text>
</comment>
<reference evidence="2" key="1">
    <citation type="journal article" date="2014" name="Front. Microbiol.">
        <title>High frequency of phylogenetically diverse reductive dehalogenase-homologous genes in deep subseafloor sedimentary metagenomes.</title>
        <authorList>
            <person name="Kawai M."/>
            <person name="Futagami T."/>
            <person name="Toyoda A."/>
            <person name="Takaki Y."/>
            <person name="Nishi S."/>
            <person name="Hori S."/>
            <person name="Arai W."/>
            <person name="Tsubouchi T."/>
            <person name="Morono Y."/>
            <person name="Uchiyama I."/>
            <person name="Ito T."/>
            <person name="Fujiyama A."/>
            <person name="Inagaki F."/>
            <person name="Takami H."/>
        </authorList>
    </citation>
    <scope>NUCLEOTIDE SEQUENCE</scope>
    <source>
        <strain evidence="2">Expedition CK06-06</strain>
    </source>
</reference>
<dbReference type="SUPFAM" id="SSF109604">
    <property type="entry name" value="HD-domain/PDEase-like"/>
    <property type="match status" value="1"/>
</dbReference>
<dbReference type="InterPro" id="IPR006674">
    <property type="entry name" value="HD_domain"/>
</dbReference>
<accession>X1GLJ2</accession>
<evidence type="ECO:0000259" key="1">
    <source>
        <dbReference type="Pfam" id="PF01966"/>
    </source>
</evidence>
<sequence>MVTNDEIRQGVVKSLPEAKLIKDMELRERVYDAWTRALAESEYTRIEDIPASGNPNEPVMREGTQADHLRSVARLALAITEEMQDTFGAFSADTDEAIAGDLCHDLGKPFEFSSKNQARWQADPRVTGWPSIRHPGYGVHIALSVGLPEKIAHICGAHSPEGEFVKRSLVGEIVHQ</sequence>
<feature type="domain" description="HD" evidence="1">
    <location>
        <begin position="67"/>
        <end position="162"/>
    </location>
</feature>
<dbReference type="EMBL" id="BARU01007188">
    <property type="protein sequence ID" value="GAH42459.1"/>
    <property type="molecule type" value="Genomic_DNA"/>
</dbReference>
<organism evidence="2">
    <name type="scientific">marine sediment metagenome</name>
    <dbReference type="NCBI Taxonomy" id="412755"/>
    <lineage>
        <taxon>unclassified sequences</taxon>
        <taxon>metagenomes</taxon>
        <taxon>ecological metagenomes</taxon>
    </lineage>
</organism>
<protein>
    <recommendedName>
        <fullName evidence="1">HD domain-containing protein</fullName>
    </recommendedName>
</protein>
<evidence type="ECO:0000313" key="2">
    <source>
        <dbReference type="EMBL" id="GAH42459.1"/>
    </source>
</evidence>
<dbReference type="AlphaFoldDB" id="X1GLJ2"/>
<dbReference type="Gene3D" id="1.10.3210.10">
    <property type="entry name" value="Hypothetical protein af1432"/>
    <property type="match status" value="1"/>
</dbReference>